<feature type="compositionally biased region" description="Basic and acidic residues" evidence="2">
    <location>
        <begin position="229"/>
        <end position="367"/>
    </location>
</feature>
<dbReference type="GO" id="GO:0005730">
    <property type="term" value="C:nucleolus"/>
    <property type="evidence" value="ECO:0007669"/>
    <property type="project" value="TreeGrafter"/>
</dbReference>
<feature type="compositionally biased region" description="Polar residues" evidence="2">
    <location>
        <begin position="113"/>
        <end position="124"/>
    </location>
</feature>
<feature type="compositionally biased region" description="Polar residues" evidence="2">
    <location>
        <begin position="185"/>
        <end position="196"/>
    </location>
</feature>
<organism evidence="4 5">
    <name type="scientific">Potamilus streckersoni</name>
    <dbReference type="NCBI Taxonomy" id="2493646"/>
    <lineage>
        <taxon>Eukaryota</taxon>
        <taxon>Metazoa</taxon>
        <taxon>Spiralia</taxon>
        <taxon>Lophotrochozoa</taxon>
        <taxon>Mollusca</taxon>
        <taxon>Bivalvia</taxon>
        <taxon>Autobranchia</taxon>
        <taxon>Heteroconchia</taxon>
        <taxon>Palaeoheterodonta</taxon>
        <taxon>Unionida</taxon>
        <taxon>Unionoidea</taxon>
        <taxon>Unionidae</taxon>
        <taxon>Ambleminae</taxon>
        <taxon>Lampsilini</taxon>
        <taxon>Potamilus</taxon>
    </lineage>
</organism>
<feature type="domain" description="TRADD-like N-terminal" evidence="3">
    <location>
        <begin position="723"/>
        <end position="781"/>
    </location>
</feature>
<feature type="region of interest" description="Disordered" evidence="2">
    <location>
        <begin position="461"/>
        <end position="496"/>
    </location>
</feature>
<evidence type="ECO:0000313" key="4">
    <source>
        <dbReference type="EMBL" id="KAK3601165.1"/>
    </source>
</evidence>
<dbReference type="GO" id="GO:0003677">
    <property type="term" value="F:DNA binding"/>
    <property type="evidence" value="ECO:0007669"/>
    <property type="project" value="TreeGrafter"/>
</dbReference>
<comment type="caution">
    <text evidence="4">The sequence shown here is derived from an EMBL/GenBank/DDBJ whole genome shotgun (WGS) entry which is preliminary data.</text>
</comment>
<dbReference type="Pfam" id="PF20694">
    <property type="entry name" value="TRADD-like_N"/>
    <property type="match status" value="1"/>
</dbReference>
<sequence>MYSQQVESDPVNDFLEKICQSCFTQYGRIHTETSLSEDNHNEGCINKENVQNKAEACNHDHYSNDRREKYYVPFNISKNLNSCGRCLLCDEQKLSVSTDDTKPSVSAHEPKPSVSTQEPKPSTSYEEKKLSLSADEPKFSLSNYKPKPSMSTDESKPYTLCEDRKLSVSTDEPKHSVSNYKPKLSVSTTEPKPSTSYEERKLSVSTDKPKPSTSYEERKLSRENYVSTDKPKPSTSYEERKLSVSTDKPKPSTSYEERKLSVSTDKPKPSTSYEERKLSVSTDKPKPSTSYEERKLSVSTDKPKPSTSYEERKLSVSTDKPKPSTSYEERKLSVSTDKPKPSTSYEERKLSVSTDEPKPSTSYEERNSASFYESSRPANYNLDNWNNLCWSKKVIMQDRKNSQFSVPDMKNVVQDCENCEQKHALHNDQSEGYFPHNLCDANPVRAVGKWKRKFVDEPIPSTSGCPYEPDPSTSKSPFDQSSSASESFDEGSSSISNYATPRQLLENKNSCSKSDGAYSINFQGSPNFDCEPYSDIGSQEEESVKLNGTSSCKCFCHCDDSPSQDNYCSCHNLKMPEKSSSFADLDSITVSSQRKNLRVARTGLQQIAGLQMSKENLMHSCRQSARVMKQTCLQQEMSSPVRECQKDQRQPETNSGKGKHKDSQGRLFSQTYDKEMQTDNSAKPCQLELMKRHTCGVRLRVRAEYVDHTRALTGNIHSNKPELIDRQFEKFSQAYTILKSRDLVSIICDVRFSELIYLDAFWRDYVNGSLLEALKAVFITDTLRQAVGQEPIKLLVSVDEEDYEAGRLKLLQNMQD</sequence>
<name>A0AAE0T0S1_9BIVA</name>
<evidence type="ECO:0000313" key="5">
    <source>
        <dbReference type="Proteomes" id="UP001195483"/>
    </source>
</evidence>
<protein>
    <recommendedName>
        <fullName evidence="3">TRADD-like N-terminal domain-containing protein</fullName>
    </recommendedName>
</protein>
<keyword evidence="1" id="KW-0053">Apoptosis</keyword>
<feature type="compositionally biased region" description="Basic and acidic residues" evidence="2">
    <location>
        <begin position="125"/>
        <end position="138"/>
    </location>
</feature>
<reference evidence="4" key="2">
    <citation type="journal article" date="2021" name="Genome Biol. Evol.">
        <title>Developing a high-quality reference genome for a parasitic bivalve with doubly uniparental inheritance (Bivalvia: Unionida).</title>
        <authorList>
            <person name="Smith C.H."/>
        </authorList>
    </citation>
    <scope>NUCLEOTIDE SEQUENCE</scope>
    <source>
        <strain evidence="4">CHS0354</strain>
        <tissue evidence="4">Mantle</tissue>
    </source>
</reference>
<gene>
    <name evidence="4" type="ORF">CHS0354_019164</name>
</gene>
<feature type="region of interest" description="Disordered" evidence="2">
    <location>
        <begin position="98"/>
        <end position="376"/>
    </location>
</feature>
<reference evidence="4" key="3">
    <citation type="submission" date="2023-05" db="EMBL/GenBank/DDBJ databases">
        <authorList>
            <person name="Smith C.H."/>
        </authorList>
    </citation>
    <scope>NUCLEOTIDE SEQUENCE</scope>
    <source>
        <strain evidence="4">CHS0354</strain>
        <tissue evidence="4">Mantle</tissue>
    </source>
</reference>
<accession>A0AAE0T0S1</accession>
<dbReference type="GO" id="GO:0008625">
    <property type="term" value="P:extrinsic apoptotic signaling pathway via death domain receptors"/>
    <property type="evidence" value="ECO:0007669"/>
    <property type="project" value="TreeGrafter"/>
</dbReference>
<dbReference type="InterPro" id="IPR049341">
    <property type="entry name" value="TRADD-like_N"/>
</dbReference>
<evidence type="ECO:0000256" key="2">
    <source>
        <dbReference type="SAM" id="MobiDB-lite"/>
    </source>
</evidence>
<dbReference type="InterPro" id="IPR038856">
    <property type="entry name" value="DEDD/DEDD2"/>
</dbReference>
<evidence type="ECO:0000259" key="3">
    <source>
        <dbReference type="Pfam" id="PF20694"/>
    </source>
</evidence>
<dbReference type="AlphaFoldDB" id="A0AAE0T0S1"/>
<proteinExistence type="predicted"/>
<feature type="compositionally biased region" description="Low complexity" evidence="2">
    <location>
        <begin position="476"/>
        <end position="496"/>
    </location>
</feature>
<dbReference type="Proteomes" id="UP001195483">
    <property type="component" value="Unassembled WGS sequence"/>
</dbReference>
<feature type="region of interest" description="Disordered" evidence="2">
    <location>
        <begin position="639"/>
        <end position="665"/>
    </location>
</feature>
<dbReference type="PANTHER" id="PTHR15205">
    <property type="entry name" value="DEATH EFFECTOR DOMAIN-CONTAINING PROTEIN"/>
    <property type="match status" value="1"/>
</dbReference>
<feature type="compositionally biased region" description="Basic and acidic residues" evidence="2">
    <location>
        <begin position="197"/>
        <end position="222"/>
    </location>
</feature>
<feature type="compositionally biased region" description="Basic and acidic residues" evidence="2">
    <location>
        <begin position="153"/>
        <end position="175"/>
    </location>
</feature>
<evidence type="ECO:0000256" key="1">
    <source>
        <dbReference type="ARBA" id="ARBA00022703"/>
    </source>
</evidence>
<keyword evidence="5" id="KW-1185">Reference proteome</keyword>
<dbReference type="PANTHER" id="PTHR15205:SF0">
    <property type="entry name" value="DED DOMAIN-CONTAINING PROTEIN"/>
    <property type="match status" value="1"/>
</dbReference>
<dbReference type="EMBL" id="JAEAOA010001187">
    <property type="protein sequence ID" value="KAK3601165.1"/>
    <property type="molecule type" value="Genomic_DNA"/>
</dbReference>
<reference evidence="4" key="1">
    <citation type="journal article" date="2021" name="Genome Biol. Evol.">
        <title>A High-Quality Reference Genome for a Parasitic Bivalve with Doubly Uniparental Inheritance (Bivalvia: Unionida).</title>
        <authorList>
            <person name="Smith C.H."/>
        </authorList>
    </citation>
    <scope>NUCLEOTIDE SEQUENCE</scope>
    <source>
        <strain evidence="4">CHS0354</strain>
    </source>
</reference>